<feature type="domain" description="BTB" evidence="2">
    <location>
        <begin position="379"/>
        <end position="478"/>
    </location>
</feature>
<gene>
    <name evidence="3" type="primary">THG1</name>
    <name evidence="3" type="ORF">ATC70_009779</name>
</gene>
<dbReference type="SMART" id="SM00225">
    <property type="entry name" value="BTB"/>
    <property type="match status" value="1"/>
</dbReference>
<dbReference type="Proteomes" id="UP001304243">
    <property type="component" value="Unassembled WGS sequence"/>
</dbReference>
<evidence type="ECO:0000313" key="4">
    <source>
        <dbReference type="Proteomes" id="UP001304243"/>
    </source>
</evidence>
<keyword evidence="4" id="KW-1185">Reference proteome</keyword>
<feature type="region of interest" description="Disordered" evidence="1">
    <location>
        <begin position="135"/>
        <end position="159"/>
    </location>
</feature>
<dbReference type="AlphaFoldDB" id="A0AAN7DLW0"/>
<comment type="caution">
    <text evidence="3">The sequence shown here is derived from an EMBL/GenBank/DDBJ whole genome shotgun (WGS) entry which is preliminary data.</text>
</comment>
<dbReference type="InterPro" id="IPR000210">
    <property type="entry name" value="BTB/POZ_dom"/>
</dbReference>
<dbReference type="GO" id="GO:0051260">
    <property type="term" value="P:protein homooligomerization"/>
    <property type="evidence" value="ECO:0007669"/>
    <property type="project" value="InterPro"/>
</dbReference>
<dbReference type="EC" id="2.7.7.79" evidence="3"/>
<dbReference type="EMBL" id="JASEJX010000012">
    <property type="protein sequence ID" value="KAK4519543.1"/>
    <property type="molecule type" value="Genomic_DNA"/>
</dbReference>
<feature type="region of interest" description="Disordered" evidence="1">
    <location>
        <begin position="40"/>
        <end position="64"/>
    </location>
</feature>
<dbReference type="SUPFAM" id="SSF54695">
    <property type="entry name" value="POZ domain"/>
    <property type="match status" value="1"/>
</dbReference>
<dbReference type="InterPro" id="IPR003131">
    <property type="entry name" value="T1-type_BTB"/>
</dbReference>
<dbReference type="GeneID" id="89953465"/>
<keyword evidence="3" id="KW-0808">Transferase</keyword>
<feature type="compositionally biased region" description="Low complexity" evidence="1">
    <location>
        <begin position="7"/>
        <end position="20"/>
    </location>
</feature>
<evidence type="ECO:0000313" key="3">
    <source>
        <dbReference type="EMBL" id="KAK4519543.1"/>
    </source>
</evidence>
<evidence type="ECO:0000256" key="1">
    <source>
        <dbReference type="SAM" id="MobiDB-lite"/>
    </source>
</evidence>
<dbReference type="Pfam" id="PF02214">
    <property type="entry name" value="BTB_2"/>
    <property type="match status" value="1"/>
</dbReference>
<feature type="region of interest" description="Disordered" evidence="1">
    <location>
        <begin position="1"/>
        <end position="20"/>
    </location>
</feature>
<protein>
    <submittedName>
        <fullName evidence="3">tRNA-His guanylyltransferase</fullName>
        <ecNumber evidence="3">2.7.7.79</ecNumber>
    </submittedName>
</protein>
<dbReference type="RefSeq" id="XP_064686209.1">
    <property type="nucleotide sequence ID" value="XM_064829007.1"/>
</dbReference>
<dbReference type="InterPro" id="IPR045068">
    <property type="entry name" value="BACURD1-3"/>
</dbReference>
<name>A0AAN7DLW0_9FUNG</name>
<feature type="compositionally biased region" description="Low complexity" evidence="1">
    <location>
        <begin position="135"/>
        <end position="145"/>
    </location>
</feature>
<evidence type="ECO:0000259" key="2">
    <source>
        <dbReference type="SMART" id="SM00225"/>
    </source>
</evidence>
<dbReference type="Gene3D" id="3.30.710.10">
    <property type="entry name" value="Potassium Channel Kv1.1, Chain A"/>
    <property type="match status" value="1"/>
</dbReference>
<feature type="compositionally biased region" description="Polar residues" evidence="1">
    <location>
        <begin position="40"/>
        <end position="51"/>
    </location>
</feature>
<dbReference type="PANTHER" id="PTHR11145:SF8">
    <property type="entry name" value="RE57120P"/>
    <property type="match status" value="1"/>
</dbReference>
<dbReference type="GO" id="GO:0008193">
    <property type="term" value="F:tRNA guanylyltransferase activity"/>
    <property type="evidence" value="ECO:0007669"/>
    <property type="project" value="UniProtKB-EC"/>
</dbReference>
<accession>A0AAN7DLW0</accession>
<feature type="region of interest" description="Disordered" evidence="1">
    <location>
        <begin position="233"/>
        <end position="265"/>
    </location>
</feature>
<organism evidence="3 4">
    <name type="scientific">Mucor velutinosus</name>
    <dbReference type="NCBI Taxonomy" id="708070"/>
    <lineage>
        <taxon>Eukaryota</taxon>
        <taxon>Fungi</taxon>
        <taxon>Fungi incertae sedis</taxon>
        <taxon>Mucoromycota</taxon>
        <taxon>Mucoromycotina</taxon>
        <taxon>Mucoromycetes</taxon>
        <taxon>Mucorales</taxon>
        <taxon>Mucorineae</taxon>
        <taxon>Mucoraceae</taxon>
        <taxon>Mucor</taxon>
    </lineage>
</organism>
<dbReference type="PANTHER" id="PTHR11145">
    <property type="entry name" value="BTB/POZ DOMAIN-CONTAINING ADAPTER FOR CUL3-MEDIATED RHOA DEGRADATION PROTEIN FAMILY MEMBER"/>
    <property type="match status" value="1"/>
</dbReference>
<dbReference type="InterPro" id="IPR011333">
    <property type="entry name" value="SKP1/BTB/POZ_sf"/>
</dbReference>
<reference evidence="3 4" key="1">
    <citation type="submission" date="2022-11" db="EMBL/GenBank/DDBJ databases">
        <title>Mucor velutinosus strain NIH1002 WGS.</title>
        <authorList>
            <person name="Subramanian P."/>
            <person name="Mullikin J.C."/>
            <person name="Segre J.A."/>
            <person name="Zelazny A.M."/>
        </authorList>
    </citation>
    <scope>NUCLEOTIDE SEQUENCE [LARGE SCALE GENOMIC DNA]</scope>
    <source>
        <strain evidence="3 4">NIH1002</strain>
    </source>
</reference>
<proteinExistence type="predicted"/>
<sequence>MRKREQQQQPQPQPQVQPQQIVVGAPSFYMDIFEPPPQWRTSVNNNTNSINYHAHSPTHRSPIHHQPSLSEIVYQEFNGPSEIQEAYPGVYQQDRLSQQQHQLHHQRSQQFQQQQQQQQQQLQQLQLKQQLQYQLQQQHHQQTQEQNHHPHHHHSRANSIGSAHDFESAASSLHTMSTSPHYLQYDDVDDDNESIDKSMFHNHNQQQQQQQHRHQADNISIATSLFTAVEHLENDSEEEEHYDDNSSTENQRHGHLPSTTTFQEQKQQISINDLMKKLDIQTSVEWEDYKPQYRLLNESYDSVKQDIYKEIYATMQKLQELDRKFNTVKAIFHSTMEKNYEQMSNQLISQCDALTKEQNESKNKLKSDETNREYLPKSGKIRLNVGGSMFETSLSTLRRDTNSLLATMFSGRHLISAESDGSYFIDRDPSHFRLVLNYLRDLRIPPTILQDTKICQELLQEAKYYCIEGLIKILQQQHL</sequence>
<keyword evidence="3" id="KW-0548">Nucleotidyltransferase</keyword>